<dbReference type="RefSeq" id="XP_070863225.1">
    <property type="nucleotide sequence ID" value="XM_071013783.1"/>
</dbReference>
<organism evidence="2 3">
    <name type="scientific">Remersonia thermophila</name>
    <dbReference type="NCBI Taxonomy" id="72144"/>
    <lineage>
        <taxon>Eukaryota</taxon>
        <taxon>Fungi</taxon>
        <taxon>Dikarya</taxon>
        <taxon>Ascomycota</taxon>
        <taxon>Pezizomycotina</taxon>
        <taxon>Sordariomycetes</taxon>
        <taxon>Sordariomycetidae</taxon>
        <taxon>Sordariales</taxon>
        <taxon>Sordariales incertae sedis</taxon>
        <taxon>Remersonia</taxon>
    </lineage>
</organism>
<dbReference type="EMBL" id="JAZGUE010000007">
    <property type="protein sequence ID" value="KAL2264498.1"/>
    <property type="molecule type" value="Genomic_DNA"/>
</dbReference>
<evidence type="ECO:0000313" key="3">
    <source>
        <dbReference type="Proteomes" id="UP001600064"/>
    </source>
</evidence>
<protein>
    <submittedName>
        <fullName evidence="2">Uncharacterized protein</fullName>
    </submittedName>
</protein>
<feature type="region of interest" description="Disordered" evidence="1">
    <location>
        <begin position="241"/>
        <end position="278"/>
    </location>
</feature>
<sequence>MPLVIPELPEFWNFGLSGICDTFTATHEVFCRQSFAPTHRLLTVLEESLRDSFRRQAGKENGKRDNKTGDKIQHDSDPELIKTVISSWNNTIAGLSPSGLAAHESKVDALWRAGAILAVGAVAADTAGLIIGFIPRLGVLVVYWIGGLTALADASCVESARQMSMNGPYGTNEGGLGSTARWIFANSCLRLVLGILVCYAEKQKRANRSTADPAPAPPVTTATTTAAVATVIYSSPLEMSSLDDSGTRELPPPDTSIAQAQSRVESVPESEDDSEAEQPLKETVAYLGQRSVYDWFNGSGLVNWSFENWTSPLRSRAGFAAYRPELDTVHADFTYYDTGVQMYSVLRQAGLTLHQAKMYRFKVQATYGPCDERKMRITEDQARLMDQPQLRYLYILVRVFNLGGSPFVRFFLDPRTHPDLQWEPLRNGYYKVRSRNTGARNVVNLTEPLTNRAVEEVSCLW</sequence>
<dbReference type="Proteomes" id="UP001600064">
    <property type="component" value="Unassembled WGS sequence"/>
</dbReference>
<evidence type="ECO:0000256" key="1">
    <source>
        <dbReference type="SAM" id="MobiDB-lite"/>
    </source>
</evidence>
<feature type="region of interest" description="Disordered" evidence="1">
    <location>
        <begin position="55"/>
        <end position="74"/>
    </location>
</feature>
<comment type="caution">
    <text evidence="2">The sequence shown here is derived from an EMBL/GenBank/DDBJ whole genome shotgun (WGS) entry which is preliminary data.</text>
</comment>
<accession>A0ABR4D2F4</accession>
<proteinExistence type="predicted"/>
<reference evidence="2 3" key="1">
    <citation type="journal article" date="2024" name="Commun. Biol.">
        <title>Comparative genomic analysis of thermophilic fungi reveals convergent evolutionary adaptations and gene losses.</title>
        <authorList>
            <person name="Steindorff A.S."/>
            <person name="Aguilar-Pontes M.V."/>
            <person name="Robinson A.J."/>
            <person name="Andreopoulos B."/>
            <person name="LaButti K."/>
            <person name="Kuo A."/>
            <person name="Mondo S."/>
            <person name="Riley R."/>
            <person name="Otillar R."/>
            <person name="Haridas S."/>
            <person name="Lipzen A."/>
            <person name="Grimwood J."/>
            <person name="Schmutz J."/>
            <person name="Clum A."/>
            <person name="Reid I.D."/>
            <person name="Moisan M.C."/>
            <person name="Butler G."/>
            <person name="Nguyen T.T.M."/>
            <person name="Dewar K."/>
            <person name="Conant G."/>
            <person name="Drula E."/>
            <person name="Henrissat B."/>
            <person name="Hansel C."/>
            <person name="Singer S."/>
            <person name="Hutchinson M.I."/>
            <person name="de Vries R.P."/>
            <person name="Natvig D.O."/>
            <person name="Powell A.J."/>
            <person name="Tsang A."/>
            <person name="Grigoriev I.V."/>
        </authorList>
    </citation>
    <scope>NUCLEOTIDE SEQUENCE [LARGE SCALE GENOMIC DNA]</scope>
    <source>
        <strain evidence="2 3">ATCC 22073</strain>
    </source>
</reference>
<dbReference type="GeneID" id="98128427"/>
<keyword evidence="3" id="KW-1185">Reference proteome</keyword>
<gene>
    <name evidence="2" type="ORF">VTJ83DRAFT_7008</name>
</gene>
<evidence type="ECO:0000313" key="2">
    <source>
        <dbReference type="EMBL" id="KAL2264498.1"/>
    </source>
</evidence>
<name>A0ABR4D2F4_9PEZI</name>